<comment type="caution">
    <text evidence="5">The sequence shown here is derived from an EMBL/GenBank/DDBJ whole genome shotgun (WGS) entry which is preliminary data.</text>
</comment>
<dbReference type="Gene3D" id="3.10.105.10">
    <property type="entry name" value="Dipeptide-binding Protein, Domain 3"/>
    <property type="match status" value="1"/>
</dbReference>
<dbReference type="CDD" id="cd08502">
    <property type="entry name" value="PBP2_NikA_DppA_OppA_like_16"/>
    <property type="match status" value="1"/>
</dbReference>
<reference evidence="5 6" key="1">
    <citation type="submission" date="2020-03" db="EMBL/GenBank/DDBJ databases">
        <title>Roseomonas selenitidurans sp. nov. isolated from soil.</title>
        <authorList>
            <person name="Liu H."/>
        </authorList>
    </citation>
    <scope>NUCLEOTIDE SEQUENCE [LARGE SCALE GENOMIC DNA]</scope>
    <source>
        <strain evidence="5 6">JCM 15073</strain>
    </source>
</reference>
<comment type="similarity">
    <text evidence="2">Belongs to the bacterial solute-binding protein 5 family.</text>
</comment>
<protein>
    <submittedName>
        <fullName evidence="5">ABC transporter substrate-binding protein</fullName>
    </submittedName>
</protein>
<dbReference type="Proteomes" id="UP000765160">
    <property type="component" value="Unassembled WGS sequence"/>
</dbReference>
<dbReference type="EMBL" id="JAAVTX010000001">
    <property type="protein sequence ID" value="NKE43633.1"/>
    <property type="molecule type" value="Genomic_DNA"/>
</dbReference>
<keyword evidence="6" id="KW-1185">Reference proteome</keyword>
<dbReference type="PANTHER" id="PTHR30290:SF38">
    <property type="entry name" value="D,D-DIPEPTIDE-BINDING PERIPLASMIC PROTEIN DDPA-RELATED"/>
    <property type="match status" value="1"/>
</dbReference>
<dbReference type="PANTHER" id="PTHR30290">
    <property type="entry name" value="PERIPLASMIC BINDING COMPONENT OF ABC TRANSPORTER"/>
    <property type="match status" value="1"/>
</dbReference>
<evidence type="ECO:0000259" key="4">
    <source>
        <dbReference type="Pfam" id="PF00496"/>
    </source>
</evidence>
<dbReference type="Gene3D" id="3.90.76.10">
    <property type="entry name" value="Dipeptide-binding Protein, Domain 1"/>
    <property type="match status" value="1"/>
</dbReference>
<dbReference type="InterPro" id="IPR039424">
    <property type="entry name" value="SBP_5"/>
</dbReference>
<evidence type="ECO:0000256" key="3">
    <source>
        <dbReference type="ARBA" id="ARBA00022729"/>
    </source>
</evidence>
<sequence>MRRRDLLKAAPAALLPMPALGQNMRSRTLRLVPSTDLVSLDPVISTALVAVQHGYHVFDTLYGVDGQMRPHPQMAEGHQVSDDNLTWTIRLRDGLRFHDGEPVRSRDCAASLERWSRRDVYGRVYGAAVEAYETPDDRTLRIRLKTPFPRLLQAIGKPHSSPAFMMPERIVKASPDTPISEMVGSGPYRFLASEMDSGNLFAYAKFDGYRPRDEAPNWTSGGKVAHFDRVEWRVISDKSTAVSALLQGEVDWIENLPADLEPLAARSRDVRIQNADTLGTVLVMRFNHLTAPFNNPALRRFVLEVAKQSDYLATVTGGSPDAWRECAAMYPCTIAGVEEIGKERFGRLVGNEAAMREALRATGYNNEKIVILNPADSAALAPLGPITADLLKRAGLNVDLQDMDWGTLLQRRGSKAPVEENGWSIFHSTWPSIAIADPVQNTTMRGEGSRGWPGWYESAEMESLTARWLAATDTAAQARLQSEIHALALREVPTLPLGIYFPKTAYRRDLTGVLDGSVRYPWNVRRG</sequence>
<organism evidence="5 6">
    <name type="scientific">Falsiroseomonas frigidaquae</name>
    <dbReference type="NCBI Taxonomy" id="487318"/>
    <lineage>
        <taxon>Bacteria</taxon>
        <taxon>Pseudomonadati</taxon>
        <taxon>Pseudomonadota</taxon>
        <taxon>Alphaproteobacteria</taxon>
        <taxon>Acetobacterales</taxon>
        <taxon>Roseomonadaceae</taxon>
        <taxon>Falsiroseomonas</taxon>
    </lineage>
</organism>
<dbReference type="PIRSF" id="PIRSF002741">
    <property type="entry name" value="MppA"/>
    <property type="match status" value="1"/>
</dbReference>
<dbReference type="Gene3D" id="3.40.190.10">
    <property type="entry name" value="Periplasmic binding protein-like II"/>
    <property type="match status" value="1"/>
</dbReference>
<evidence type="ECO:0000256" key="2">
    <source>
        <dbReference type="ARBA" id="ARBA00005695"/>
    </source>
</evidence>
<name>A0ABX1ESX2_9PROT</name>
<accession>A0ABX1ESX2</accession>
<dbReference type="Pfam" id="PF00496">
    <property type="entry name" value="SBP_bac_5"/>
    <property type="match status" value="1"/>
</dbReference>
<gene>
    <name evidence="5" type="ORF">HB662_02515</name>
</gene>
<evidence type="ECO:0000313" key="6">
    <source>
        <dbReference type="Proteomes" id="UP000765160"/>
    </source>
</evidence>
<evidence type="ECO:0000256" key="1">
    <source>
        <dbReference type="ARBA" id="ARBA00004418"/>
    </source>
</evidence>
<dbReference type="InterPro" id="IPR030678">
    <property type="entry name" value="Peptide/Ni-bd"/>
</dbReference>
<evidence type="ECO:0000313" key="5">
    <source>
        <dbReference type="EMBL" id="NKE43633.1"/>
    </source>
</evidence>
<dbReference type="SUPFAM" id="SSF53850">
    <property type="entry name" value="Periplasmic binding protein-like II"/>
    <property type="match status" value="1"/>
</dbReference>
<comment type="subcellular location">
    <subcellularLocation>
        <location evidence="1">Periplasm</location>
    </subcellularLocation>
</comment>
<dbReference type="InterPro" id="IPR000914">
    <property type="entry name" value="SBP_5_dom"/>
</dbReference>
<keyword evidence="3" id="KW-0732">Signal</keyword>
<feature type="domain" description="Solute-binding protein family 5" evidence="4">
    <location>
        <begin position="70"/>
        <end position="423"/>
    </location>
</feature>
<proteinExistence type="inferred from homology"/>